<evidence type="ECO:0000313" key="3">
    <source>
        <dbReference type="Proteomes" id="UP000799429"/>
    </source>
</evidence>
<keyword evidence="3" id="KW-1185">Reference proteome</keyword>
<organism evidence="2 3">
    <name type="scientific">Patellaria atrata CBS 101060</name>
    <dbReference type="NCBI Taxonomy" id="1346257"/>
    <lineage>
        <taxon>Eukaryota</taxon>
        <taxon>Fungi</taxon>
        <taxon>Dikarya</taxon>
        <taxon>Ascomycota</taxon>
        <taxon>Pezizomycotina</taxon>
        <taxon>Dothideomycetes</taxon>
        <taxon>Dothideomycetes incertae sedis</taxon>
        <taxon>Patellariales</taxon>
        <taxon>Patellariaceae</taxon>
        <taxon>Patellaria</taxon>
    </lineage>
</organism>
<name>A0A9P4S244_9PEZI</name>
<feature type="region of interest" description="Disordered" evidence="1">
    <location>
        <begin position="193"/>
        <end position="264"/>
    </location>
</feature>
<feature type="compositionally biased region" description="Polar residues" evidence="1">
    <location>
        <begin position="219"/>
        <end position="253"/>
    </location>
</feature>
<gene>
    <name evidence="2" type="ORF">M501DRAFT_507905</name>
</gene>
<sequence length="458" mass="51673">MGLPQLESLTNLQIIDHARDRLLHIAVVMQAEIIRSLQIAVKYENALLDLTILHEASVTNRYDTMTTLDQLRQRILMAGPIERPIHTNLEVPRKPSMESIRTFMTAHTVASDFVPQAVTIPVDVEKTSTLSRIMSRRRQPISRPDANPFELNHNAHVHLRSNLNWLLPAIRHDDRDFSDALLGDFQSLQIDNKDFGGDGLHGRQNSTSTRDSYSDKVPSRTSFAESSGSISPLPNTPTSVHNPTFLYPSTQISPDGAPTTPAFTTRRRSDFRNSTIMMVGSGQPLIGRPSKENGYWGFCKGSWSMREEVHKGLNIQYCPDGMYSTLSYWKCRECTFQGPAFGQKPYYVDPKIYTASCGIQYKWIFLAKSHVKKKGYPIAPGKFMHEEYNYGCMFCCVEGRTTGIFGNSETLMNHVFMEHRSLSHDVAERTRCIIGDPVPGKPFDIIIPAMPIEDVTDT</sequence>
<evidence type="ECO:0000256" key="1">
    <source>
        <dbReference type="SAM" id="MobiDB-lite"/>
    </source>
</evidence>
<reference evidence="2" key="1">
    <citation type="journal article" date="2020" name="Stud. Mycol.">
        <title>101 Dothideomycetes genomes: a test case for predicting lifestyles and emergence of pathogens.</title>
        <authorList>
            <person name="Haridas S."/>
            <person name="Albert R."/>
            <person name="Binder M."/>
            <person name="Bloem J."/>
            <person name="Labutti K."/>
            <person name="Salamov A."/>
            <person name="Andreopoulos B."/>
            <person name="Baker S."/>
            <person name="Barry K."/>
            <person name="Bills G."/>
            <person name="Bluhm B."/>
            <person name="Cannon C."/>
            <person name="Castanera R."/>
            <person name="Culley D."/>
            <person name="Daum C."/>
            <person name="Ezra D."/>
            <person name="Gonzalez J."/>
            <person name="Henrissat B."/>
            <person name="Kuo A."/>
            <person name="Liang C."/>
            <person name="Lipzen A."/>
            <person name="Lutzoni F."/>
            <person name="Magnuson J."/>
            <person name="Mondo S."/>
            <person name="Nolan M."/>
            <person name="Ohm R."/>
            <person name="Pangilinan J."/>
            <person name="Park H.-J."/>
            <person name="Ramirez L."/>
            <person name="Alfaro M."/>
            <person name="Sun H."/>
            <person name="Tritt A."/>
            <person name="Yoshinaga Y."/>
            <person name="Zwiers L.-H."/>
            <person name="Turgeon B."/>
            <person name="Goodwin S."/>
            <person name="Spatafora J."/>
            <person name="Crous P."/>
            <person name="Grigoriev I."/>
        </authorList>
    </citation>
    <scope>NUCLEOTIDE SEQUENCE</scope>
    <source>
        <strain evidence="2">CBS 101060</strain>
    </source>
</reference>
<protein>
    <submittedName>
        <fullName evidence="2">Uncharacterized protein</fullName>
    </submittedName>
</protein>
<proteinExistence type="predicted"/>
<dbReference type="OrthoDB" id="25896at2759"/>
<dbReference type="AlphaFoldDB" id="A0A9P4S244"/>
<comment type="caution">
    <text evidence="2">The sequence shown here is derived from an EMBL/GenBank/DDBJ whole genome shotgun (WGS) entry which is preliminary data.</text>
</comment>
<accession>A0A9P4S244</accession>
<dbReference type="EMBL" id="MU006115">
    <property type="protein sequence ID" value="KAF2834724.1"/>
    <property type="molecule type" value="Genomic_DNA"/>
</dbReference>
<evidence type="ECO:0000313" key="2">
    <source>
        <dbReference type="EMBL" id="KAF2834724.1"/>
    </source>
</evidence>
<dbReference type="Proteomes" id="UP000799429">
    <property type="component" value="Unassembled WGS sequence"/>
</dbReference>